<evidence type="ECO:0000256" key="1">
    <source>
        <dbReference type="SAM" id="SignalP"/>
    </source>
</evidence>
<dbReference type="PANTHER" id="PTHR35272:SF3">
    <property type="entry name" value="THIOL:DISULFIDE INTERCHANGE PROTEIN DSBC"/>
    <property type="match status" value="1"/>
</dbReference>
<name>A0ABM9VBR2_9HYPH</name>
<feature type="domain" description="Thioredoxin" evidence="2">
    <location>
        <begin position="59"/>
        <end position="250"/>
    </location>
</feature>
<dbReference type="InterPro" id="IPR036249">
    <property type="entry name" value="Thioredoxin-like_sf"/>
</dbReference>
<reference evidence="3 4" key="1">
    <citation type="submission" date="2016-01" db="EMBL/GenBank/DDBJ databases">
        <authorList>
            <person name="Regsiter A."/>
            <person name="william w."/>
        </authorList>
    </citation>
    <scope>NUCLEOTIDE SEQUENCE [LARGE SCALE GENOMIC DNA]</scope>
    <source>
        <strain evidence="3 4">CFBP 6927</strain>
    </source>
</reference>
<feature type="chain" id="PRO_5045114557" description="Thioredoxin domain-containing protein" evidence="1">
    <location>
        <begin position="28"/>
        <end position="290"/>
    </location>
</feature>
<dbReference type="InterPro" id="IPR001853">
    <property type="entry name" value="DSBA-like_thioredoxin_dom"/>
</dbReference>
<dbReference type="Pfam" id="PF01323">
    <property type="entry name" value="DSBA"/>
    <property type="match status" value="1"/>
</dbReference>
<dbReference type="CDD" id="cd03023">
    <property type="entry name" value="DsbA_Com1_like"/>
    <property type="match status" value="1"/>
</dbReference>
<dbReference type="EMBL" id="FBWH01000009">
    <property type="protein sequence ID" value="CUX12473.1"/>
    <property type="molecule type" value="Genomic_DNA"/>
</dbReference>
<dbReference type="PROSITE" id="PS51352">
    <property type="entry name" value="THIOREDOXIN_2"/>
    <property type="match status" value="1"/>
</dbReference>
<dbReference type="SUPFAM" id="SSF52833">
    <property type="entry name" value="Thioredoxin-like"/>
    <property type="match status" value="1"/>
</dbReference>
<dbReference type="Proteomes" id="UP000191812">
    <property type="component" value="Unassembled WGS sequence"/>
</dbReference>
<keyword evidence="4" id="KW-1185">Reference proteome</keyword>
<dbReference type="PANTHER" id="PTHR35272">
    <property type="entry name" value="THIOL:DISULFIDE INTERCHANGE PROTEIN DSBC-RELATED"/>
    <property type="match status" value="1"/>
</dbReference>
<organism evidence="3 4">
    <name type="scientific">Agrobacterium genomosp. 13 str. CFBP 6927</name>
    <dbReference type="NCBI Taxonomy" id="1183428"/>
    <lineage>
        <taxon>Bacteria</taxon>
        <taxon>Pseudomonadati</taxon>
        <taxon>Pseudomonadota</taxon>
        <taxon>Alphaproteobacteria</taxon>
        <taxon>Hyphomicrobiales</taxon>
        <taxon>Rhizobiaceae</taxon>
        <taxon>Rhizobium/Agrobacterium group</taxon>
        <taxon>Agrobacterium</taxon>
        <taxon>Agrobacterium tumefaciens complex</taxon>
    </lineage>
</organism>
<accession>A0ABM9VBR2</accession>
<gene>
    <name evidence="3" type="ORF">AGR13a_Cc170123</name>
</gene>
<dbReference type="InterPro" id="IPR051470">
    <property type="entry name" value="Thiol:disulfide_interchange"/>
</dbReference>
<sequence>MAHFLRSTLLASVTALSTVFASLPAHALDEQQKKEMGEFIKQYLIENPEIMLEVQDALERKQYAARNAKAAEAVADNKKAIFESKFDLALGNPDGDVTLVEFFDYNCGYCKRAMGDMDNILKSDKKVRVVLKEFPILGPESVAAHRVSNAVKLLAPAKYPEFQRTLLGGRGRANEDSAMEVATSLGLKEADIRKSMAENPNDEQVQETYKLATSLGITGTPSYIVGDEAVFGAVGADPLKEKSPICAAVAKPPAPDFQKSPCIPCEMPGKPALSGLRGLFLGGSAVYSCR</sequence>
<proteinExistence type="predicted"/>
<feature type="signal peptide" evidence="1">
    <location>
        <begin position="1"/>
        <end position="27"/>
    </location>
</feature>
<evidence type="ECO:0000259" key="2">
    <source>
        <dbReference type="PROSITE" id="PS51352"/>
    </source>
</evidence>
<comment type="caution">
    <text evidence="3">The sequence shown here is derived from an EMBL/GenBank/DDBJ whole genome shotgun (WGS) entry which is preliminary data.</text>
</comment>
<dbReference type="Gene3D" id="3.40.30.10">
    <property type="entry name" value="Glutaredoxin"/>
    <property type="match status" value="1"/>
</dbReference>
<dbReference type="InterPro" id="IPR013766">
    <property type="entry name" value="Thioredoxin_domain"/>
</dbReference>
<evidence type="ECO:0000313" key="4">
    <source>
        <dbReference type="Proteomes" id="UP000191812"/>
    </source>
</evidence>
<protein>
    <recommendedName>
        <fullName evidence="2">Thioredoxin domain-containing protein</fullName>
    </recommendedName>
</protein>
<dbReference type="InterPro" id="IPR041205">
    <property type="entry name" value="ScsC_N"/>
</dbReference>
<dbReference type="Pfam" id="PF18312">
    <property type="entry name" value="ScsC_N"/>
    <property type="match status" value="1"/>
</dbReference>
<keyword evidence="1" id="KW-0732">Signal</keyword>
<evidence type="ECO:0000313" key="3">
    <source>
        <dbReference type="EMBL" id="CUX12473.1"/>
    </source>
</evidence>